<dbReference type="InterPro" id="IPR039420">
    <property type="entry name" value="WalR-like"/>
</dbReference>
<feature type="domain" description="HTH luxR-type" evidence="3">
    <location>
        <begin position="151"/>
        <end position="216"/>
    </location>
</feature>
<dbReference type="PROSITE" id="PS50110">
    <property type="entry name" value="RESPONSE_REGULATORY"/>
    <property type="match status" value="1"/>
</dbReference>
<protein>
    <recommendedName>
        <fullName evidence="7">HTH luxR-type domain-containing protein</fullName>
    </recommendedName>
</protein>
<dbReference type="STRING" id="1526658.BHK69_18400"/>
<evidence type="ECO:0000256" key="1">
    <source>
        <dbReference type="ARBA" id="ARBA00023125"/>
    </source>
</evidence>
<dbReference type="InterPro" id="IPR000792">
    <property type="entry name" value="Tscrpt_reg_LuxR_C"/>
</dbReference>
<dbReference type="PANTHER" id="PTHR43214:SF42">
    <property type="entry name" value="TRANSCRIPTIONAL REGULATORY PROTEIN DESR"/>
    <property type="match status" value="1"/>
</dbReference>
<feature type="domain" description="Response regulatory" evidence="4">
    <location>
        <begin position="6"/>
        <end position="118"/>
    </location>
</feature>
<gene>
    <name evidence="5" type="ORF">BHK69_18400</name>
</gene>
<dbReference type="Proteomes" id="UP000094969">
    <property type="component" value="Chromosome"/>
</dbReference>
<dbReference type="InterPro" id="IPR016032">
    <property type="entry name" value="Sig_transdc_resp-reg_C-effctor"/>
</dbReference>
<evidence type="ECO:0000259" key="4">
    <source>
        <dbReference type="PROSITE" id="PS50110"/>
    </source>
</evidence>
<comment type="caution">
    <text evidence="2">Lacks conserved residue(s) required for the propagation of feature annotation.</text>
</comment>
<dbReference type="RefSeq" id="WP_069691358.1">
    <property type="nucleotide sequence ID" value="NZ_CP017147.1"/>
</dbReference>
<accession>A0A1D7U442</accession>
<sequence>MSELIETAVLSDNALLREGITQLLNGARFRVSQRTASLDPHRHENGQKSPDLFIVVIDDMSCSIVGDIKRQFKSAKIVALALRGSRELMHRAVQLGAVGYLVESISAQDLIMSLEVVIANGAVFPPELLLQLSEVAIAPQRLLQGAQRRADGSPFSGLSGREVSILEGLMLGESNKVIARKLEIAEATVKVHVKAILRKLRVRNRTQAAMWAMQNAATRIPVVAEDDMASDMAEEETLPMIAARPEAVPSPQLS</sequence>
<keyword evidence="1" id="KW-0238">DNA-binding</keyword>
<dbReference type="PRINTS" id="PR00038">
    <property type="entry name" value="HTHLUXR"/>
</dbReference>
<evidence type="ECO:0000256" key="2">
    <source>
        <dbReference type="PROSITE-ProRule" id="PRU00169"/>
    </source>
</evidence>
<evidence type="ECO:0000313" key="6">
    <source>
        <dbReference type="Proteomes" id="UP000094969"/>
    </source>
</evidence>
<evidence type="ECO:0000313" key="5">
    <source>
        <dbReference type="EMBL" id="AOO82148.1"/>
    </source>
</evidence>
<evidence type="ECO:0008006" key="7">
    <source>
        <dbReference type="Google" id="ProtNLM"/>
    </source>
</evidence>
<dbReference type="GO" id="GO:0000160">
    <property type="term" value="P:phosphorelay signal transduction system"/>
    <property type="evidence" value="ECO:0007669"/>
    <property type="project" value="InterPro"/>
</dbReference>
<reference evidence="5 6" key="1">
    <citation type="journal article" date="2015" name="Antonie Van Leeuwenhoek">
        <title>Bosea vaviloviae sp. nov., a new species of slow-growing rhizobia isolated from nodules of the relict species Vavilovia formosa (Stev.) Fed.</title>
        <authorList>
            <person name="Safronova V.I."/>
            <person name="Kuznetsova I.G."/>
            <person name="Sazanova A.L."/>
            <person name="Kimeklis A.K."/>
            <person name="Belimov A.A."/>
            <person name="Andronov E.E."/>
            <person name="Pinaev A.G."/>
            <person name="Chizhevskaya E.P."/>
            <person name="Pukhaev A.R."/>
            <person name="Popov K.P."/>
            <person name="Willems A."/>
            <person name="Tikhonovich I.A."/>
        </authorList>
    </citation>
    <scope>NUCLEOTIDE SEQUENCE [LARGE SCALE GENOMIC DNA]</scope>
    <source>
        <strain evidence="5 6">Vaf18</strain>
    </source>
</reference>
<evidence type="ECO:0000259" key="3">
    <source>
        <dbReference type="PROSITE" id="PS50043"/>
    </source>
</evidence>
<dbReference type="GO" id="GO:0003677">
    <property type="term" value="F:DNA binding"/>
    <property type="evidence" value="ECO:0007669"/>
    <property type="project" value="UniProtKB-KW"/>
</dbReference>
<dbReference type="Gene3D" id="3.40.50.2300">
    <property type="match status" value="1"/>
</dbReference>
<dbReference type="GO" id="GO:0006355">
    <property type="term" value="P:regulation of DNA-templated transcription"/>
    <property type="evidence" value="ECO:0007669"/>
    <property type="project" value="InterPro"/>
</dbReference>
<dbReference type="InterPro" id="IPR001789">
    <property type="entry name" value="Sig_transdc_resp-reg_receiver"/>
</dbReference>
<name>A0A1D7U442_9HYPH</name>
<dbReference type="Pfam" id="PF00196">
    <property type="entry name" value="GerE"/>
    <property type="match status" value="1"/>
</dbReference>
<dbReference type="InterPro" id="IPR011006">
    <property type="entry name" value="CheY-like_superfamily"/>
</dbReference>
<dbReference type="PROSITE" id="PS00622">
    <property type="entry name" value="HTH_LUXR_1"/>
    <property type="match status" value="1"/>
</dbReference>
<dbReference type="SUPFAM" id="SSF52172">
    <property type="entry name" value="CheY-like"/>
    <property type="match status" value="1"/>
</dbReference>
<dbReference type="AlphaFoldDB" id="A0A1D7U442"/>
<dbReference type="KEGG" id="bvv:BHK69_18400"/>
<dbReference type="SUPFAM" id="SSF46894">
    <property type="entry name" value="C-terminal effector domain of the bipartite response regulators"/>
    <property type="match status" value="1"/>
</dbReference>
<dbReference type="PANTHER" id="PTHR43214">
    <property type="entry name" value="TWO-COMPONENT RESPONSE REGULATOR"/>
    <property type="match status" value="1"/>
</dbReference>
<dbReference type="CDD" id="cd06170">
    <property type="entry name" value="LuxR_C_like"/>
    <property type="match status" value="1"/>
</dbReference>
<dbReference type="OrthoDB" id="7826527at2"/>
<organism evidence="5 6">
    <name type="scientific">Bosea vaviloviae</name>
    <dbReference type="NCBI Taxonomy" id="1526658"/>
    <lineage>
        <taxon>Bacteria</taxon>
        <taxon>Pseudomonadati</taxon>
        <taxon>Pseudomonadota</taxon>
        <taxon>Alphaproteobacteria</taxon>
        <taxon>Hyphomicrobiales</taxon>
        <taxon>Boseaceae</taxon>
        <taxon>Bosea</taxon>
    </lineage>
</organism>
<dbReference type="EMBL" id="CP017147">
    <property type="protein sequence ID" value="AOO82148.1"/>
    <property type="molecule type" value="Genomic_DNA"/>
</dbReference>
<dbReference type="PROSITE" id="PS50043">
    <property type="entry name" value="HTH_LUXR_2"/>
    <property type="match status" value="1"/>
</dbReference>
<keyword evidence="6" id="KW-1185">Reference proteome</keyword>
<dbReference type="SMART" id="SM00421">
    <property type="entry name" value="HTH_LUXR"/>
    <property type="match status" value="1"/>
</dbReference>
<proteinExistence type="predicted"/>